<comment type="caution">
    <text evidence="1">The sequence shown here is derived from an EMBL/GenBank/DDBJ whole genome shotgun (WGS) entry which is preliminary data.</text>
</comment>
<dbReference type="EMBL" id="VSSQ01034166">
    <property type="protein sequence ID" value="MPM86018.1"/>
    <property type="molecule type" value="Genomic_DNA"/>
</dbReference>
<dbReference type="AlphaFoldDB" id="A0A645DAC1"/>
<sequence>MSYHFYRTIYRIPIGMNIEDAHEDRNHDTIIFEIFAFVHLFYGNNLAIGRGNDYFLCFLTEKTYGATEEVDH</sequence>
<proteinExistence type="predicted"/>
<protein>
    <submittedName>
        <fullName evidence="1">Uncharacterized protein</fullName>
    </submittedName>
</protein>
<gene>
    <name evidence="1" type="ORF">SDC9_133101</name>
</gene>
<accession>A0A645DAC1</accession>
<reference evidence="1" key="1">
    <citation type="submission" date="2019-08" db="EMBL/GenBank/DDBJ databases">
        <authorList>
            <person name="Kucharzyk K."/>
            <person name="Murdoch R.W."/>
            <person name="Higgins S."/>
            <person name="Loffler F."/>
        </authorList>
    </citation>
    <scope>NUCLEOTIDE SEQUENCE</scope>
</reference>
<evidence type="ECO:0000313" key="1">
    <source>
        <dbReference type="EMBL" id="MPM86018.1"/>
    </source>
</evidence>
<organism evidence="1">
    <name type="scientific">bioreactor metagenome</name>
    <dbReference type="NCBI Taxonomy" id="1076179"/>
    <lineage>
        <taxon>unclassified sequences</taxon>
        <taxon>metagenomes</taxon>
        <taxon>ecological metagenomes</taxon>
    </lineage>
</organism>
<name>A0A645DAC1_9ZZZZ</name>